<dbReference type="Pfam" id="PF12295">
    <property type="entry name" value="Symplekin_C"/>
    <property type="match status" value="1"/>
</dbReference>
<dbReference type="GO" id="GO:0005847">
    <property type="term" value="C:mRNA cleavage and polyadenylation specificity factor complex"/>
    <property type="evidence" value="ECO:0007669"/>
    <property type="project" value="TreeGrafter"/>
</dbReference>
<keyword evidence="2" id="KW-0507">mRNA processing</keyword>
<dbReference type="KEGG" id="dpa:109537403"/>
<reference evidence="8" key="1">
    <citation type="journal article" date="2013" name="Genome Biol.">
        <title>Draft genome of the mountain pine beetle, Dendroctonus ponderosae Hopkins, a major forest pest.</title>
        <authorList>
            <person name="Keeling C.I."/>
            <person name="Yuen M.M."/>
            <person name="Liao N.Y."/>
            <person name="Docking T.R."/>
            <person name="Chan S.K."/>
            <person name="Taylor G.A."/>
            <person name="Palmquist D.L."/>
            <person name="Jackman S.D."/>
            <person name="Nguyen A."/>
            <person name="Li M."/>
            <person name="Henderson H."/>
            <person name="Janes J.K."/>
            <person name="Zhao Y."/>
            <person name="Pandoh P."/>
            <person name="Moore R."/>
            <person name="Sperling F.A."/>
            <person name="Huber D.P."/>
            <person name="Birol I."/>
            <person name="Jones S.J."/>
            <person name="Bohlmann J."/>
        </authorList>
    </citation>
    <scope>NUCLEOTIDE SEQUENCE</scope>
</reference>
<evidence type="ECO:0000259" key="5">
    <source>
        <dbReference type="Pfam" id="PF11935"/>
    </source>
</evidence>
<keyword evidence="8" id="KW-1185">Reference proteome</keyword>
<sequence>MKFHVKTDQAIWKYGFFNIEAASSTMSDEEQIVEAINNILISGQVTEKVCHLAKLKELLLYKVPNLLPKYLPNVLGFVTDKHQDVKRNLVGFIEEICKVRDKLIPKIMVTLHMLLCDESVQVQKRVIQAAITIYRRALSWLCKASTITDEMEEGWKQLHTIKLEIANMIDSDNDGIRTSSVKFLECVVLLQTYPDEAENKKLNDFSLDNVPLTLKIARRRKLEEEASNLFELLVKFHGSPHISSANLLACIGVLTNIAKNRADFMVRVVDALEQLYNNLPPTLTTTQVSSVKKKLKTELSGLVKHPGAYEQLSRITPLLLELGCSQSEISKMVPKSEDRRKYQKRALPDPTERAAKRARTEPINEITIDEDEPETSIGAPQTPLEANEKFINDNLTIDKAIYLIFTNIPKLPLNMPASFHKDYAKFVLSGRIGKNHLAEALAAQFVEAKVGPGVNIKPEEKPESAKRKRDIDDVNTEEETVFKKEKLKVAKTKSLKLSEITKPLDRDVKENLLVLAVKRLIRCDKFKNKALQQKLITTFASNFHSGVREAILTHILTDLRSNVDTALAWLFEEYSITQGFTRIPPLRKSMRPEECYNLLLCSFIQSSAHDAIILSRLLLESPLITDEALTEIKAICRDEKRSAWALGLLRDLTLRKPPKQLTFLNVLLSYTTYETSAVRDAAIGHVLDLHKHFELKLIIEEFAKMNMEFLKLSKPPESLCGENQGRVKSECWSDDYIKACLLPYISLLPVNTTLIHDLAKVYIETSADIKRIILRLVEPPVRAIGMDCPDLMKLIEDCVKGSETLVTRVIHILTDKGSPSTELVEKVKELYNTKVFDVRFLIPVLTGLSKQEIISALPKLIKLNPVVVREVFNRLLGLHGESPITPTELLVALHLIDTSQVDLKTVIKTVSLCMQEKQVYTQEVLAVVLQQLMDQTPLPTLLMRTVIQALGSYPRLSGFVMNILQRLILKQVWKHKVVWEGFIKCCQRTKPQSFAVLMQLPAPQLLEVFTMCPDLKQPLRDHLNTFTEAQRVHVPVAVQDIITGRMALPPPSTVHPPPVLMSRVEPKLMIPDESILPPAGHMSNLAAVRPLEPLPPGMD</sequence>
<evidence type="ECO:0000256" key="3">
    <source>
        <dbReference type="ARBA" id="ARBA00023242"/>
    </source>
</evidence>
<dbReference type="InterPro" id="IPR022075">
    <property type="entry name" value="Symplekin_C"/>
</dbReference>
<dbReference type="EnsemblMetazoa" id="XM_019904112.1">
    <property type="protein sequence ID" value="XP_019759671.1"/>
    <property type="gene ID" value="LOC109537403"/>
</dbReference>
<dbReference type="Gene3D" id="1.25.10.10">
    <property type="entry name" value="Leucine-rich Repeat Variant"/>
    <property type="match status" value="1"/>
</dbReference>
<dbReference type="AlphaFoldDB" id="A0AAR5PFZ5"/>
<gene>
    <name evidence="7" type="primary">109537403</name>
</gene>
<evidence type="ECO:0000313" key="8">
    <source>
        <dbReference type="Proteomes" id="UP000019118"/>
    </source>
</evidence>
<dbReference type="InterPro" id="IPR021850">
    <property type="entry name" value="Symplekin/Pta1"/>
</dbReference>
<evidence type="ECO:0000256" key="1">
    <source>
        <dbReference type="ARBA" id="ARBA00004123"/>
    </source>
</evidence>
<evidence type="ECO:0000256" key="2">
    <source>
        <dbReference type="ARBA" id="ARBA00022664"/>
    </source>
</evidence>
<proteinExistence type="predicted"/>
<dbReference type="InterPro" id="IPR011989">
    <property type="entry name" value="ARM-like"/>
</dbReference>
<accession>A0AAR5PFZ5</accession>
<feature type="domain" description="Symplekin/Pta1 N-terminal" evidence="5">
    <location>
        <begin position="120"/>
        <end position="341"/>
    </location>
</feature>
<evidence type="ECO:0008006" key="9">
    <source>
        <dbReference type="Google" id="ProtNLM"/>
    </source>
</evidence>
<dbReference type="GO" id="GO:0006397">
    <property type="term" value="P:mRNA processing"/>
    <property type="evidence" value="ECO:0007669"/>
    <property type="project" value="UniProtKB-KW"/>
</dbReference>
<evidence type="ECO:0000256" key="4">
    <source>
        <dbReference type="SAM" id="MobiDB-lite"/>
    </source>
</evidence>
<dbReference type="PANTHER" id="PTHR15245:SF20">
    <property type="entry name" value="SYMPLEKIN"/>
    <property type="match status" value="1"/>
</dbReference>
<dbReference type="InterPro" id="IPR032460">
    <property type="entry name" value="Symplekin/Pta1_N"/>
</dbReference>
<name>A0AAR5PFZ5_DENPD</name>
<keyword evidence="3" id="KW-0539">Nucleus</keyword>
<dbReference type="Pfam" id="PF11935">
    <property type="entry name" value="SYMPK_PTA1_N"/>
    <property type="match status" value="1"/>
</dbReference>
<organism evidence="7 8">
    <name type="scientific">Dendroctonus ponderosae</name>
    <name type="common">Mountain pine beetle</name>
    <dbReference type="NCBI Taxonomy" id="77166"/>
    <lineage>
        <taxon>Eukaryota</taxon>
        <taxon>Metazoa</taxon>
        <taxon>Ecdysozoa</taxon>
        <taxon>Arthropoda</taxon>
        <taxon>Hexapoda</taxon>
        <taxon>Insecta</taxon>
        <taxon>Pterygota</taxon>
        <taxon>Neoptera</taxon>
        <taxon>Endopterygota</taxon>
        <taxon>Coleoptera</taxon>
        <taxon>Polyphaga</taxon>
        <taxon>Cucujiformia</taxon>
        <taxon>Curculionidae</taxon>
        <taxon>Scolytinae</taxon>
        <taxon>Dendroctonus</taxon>
    </lineage>
</organism>
<dbReference type="Proteomes" id="UP000019118">
    <property type="component" value="Unassembled WGS sequence"/>
</dbReference>
<evidence type="ECO:0000259" key="6">
    <source>
        <dbReference type="Pfam" id="PF12295"/>
    </source>
</evidence>
<dbReference type="PANTHER" id="PTHR15245">
    <property type="entry name" value="SYMPLEKIN-RELATED"/>
    <property type="match status" value="1"/>
</dbReference>
<feature type="domain" description="Symplekin C-terminal" evidence="6">
    <location>
        <begin position="837"/>
        <end position="1011"/>
    </location>
</feature>
<dbReference type="InterPro" id="IPR016024">
    <property type="entry name" value="ARM-type_fold"/>
</dbReference>
<dbReference type="SUPFAM" id="SSF48371">
    <property type="entry name" value="ARM repeat"/>
    <property type="match status" value="1"/>
</dbReference>
<reference evidence="7" key="2">
    <citation type="submission" date="2024-08" db="UniProtKB">
        <authorList>
            <consortium name="EnsemblMetazoa"/>
        </authorList>
    </citation>
    <scope>IDENTIFICATION</scope>
</reference>
<comment type="subcellular location">
    <subcellularLocation>
        <location evidence="1">Nucleus</location>
    </subcellularLocation>
</comment>
<feature type="region of interest" description="Disordered" evidence="4">
    <location>
        <begin position="334"/>
        <end position="358"/>
    </location>
</feature>
<protein>
    <recommendedName>
        <fullName evidence="9">Symplekin</fullName>
    </recommendedName>
</protein>
<evidence type="ECO:0000313" key="7">
    <source>
        <dbReference type="EnsemblMetazoa" id="XP_019759671.1"/>
    </source>
</evidence>